<dbReference type="AlphaFoldDB" id="A0A9D3VWM3"/>
<gene>
    <name evidence="1" type="ORF">J1N35_015563</name>
</gene>
<proteinExistence type="predicted"/>
<evidence type="ECO:0000313" key="1">
    <source>
        <dbReference type="EMBL" id="KAH1098642.1"/>
    </source>
</evidence>
<dbReference type="Proteomes" id="UP000828251">
    <property type="component" value="Unassembled WGS sequence"/>
</dbReference>
<reference evidence="1 2" key="1">
    <citation type="journal article" date="2021" name="Plant Biotechnol. J.">
        <title>Multi-omics assisted identification of the key and species-specific regulatory components of drought-tolerant mechanisms in Gossypium stocksii.</title>
        <authorList>
            <person name="Yu D."/>
            <person name="Ke L."/>
            <person name="Zhang D."/>
            <person name="Wu Y."/>
            <person name="Sun Y."/>
            <person name="Mei J."/>
            <person name="Sun J."/>
            <person name="Sun Y."/>
        </authorList>
    </citation>
    <scope>NUCLEOTIDE SEQUENCE [LARGE SCALE GENOMIC DNA]</scope>
    <source>
        <strain evidence="2">cv. E1</strain>
        <tissue evidence="1">Leaf</tissue>
    </source>
</reference>
<dbReference type="EMBL" id="JAIQCV010000005">
    <property type="protein sequence ID" value="KAH1098642.1"/>
    <property type="molecule type" value="Genomic_DNA"/>
</dbReference>
<sequence>MAFKELKSVNTRMYSCPVEETETWFCENQHGWLCYKKSGASGSWTLLLRFQQWTLNAVARKGSSFQTLSSSDSYLRADSCFICNGDPLSILMADATCSVLRNQAHSVT</sequence>
<accession>A0A9D3VWM3</accession>
<evidence type="ECO:0000313" key="2">
    <source>
        <dbReference type="Proteomes" id="UP000828251"/>
    </source>
</evidence>
<protein>
    <submittedName>
        <fullName evidence="1">Uncharacterized protein</fullName>
    </submittedName>
</protein>
<organism evidence="1 2">
    <name type="scientific">Gossypium stocksii</name>
    <dbReference type="NCBI Taxonomy" id="47602"/>
    <lineage>
        <taxon>Eukaryota</taxon>
        <taxon>Viridiplantae</taxon>
        <taxon>Streptophyta</taxon>
        <taxon>Embryophyta</taxon>
        <taxon>Tracheophyta</taxon>
        <taxon>Spermatophyta</taxon>
        <taxon>Magnoliopsida</taxon>
        <taxon>eudicotyledons</taxon>
        <taxon>Gunneridae</taxon>
        <taxon>Pentapetalae</taxon>
        <taxon>rosids</taxon>
        <taxon>malvids</taxon>
        <taxon>Malvales</taxon>
        <taxon>Malvaceae</taxon>
        <taxon>Malvoideae</taxon>
        <taxon>Gossypium</taxon>
    </lineage>
</organism>
<keyword evidence="2" id="KW-1185">Reference proteome</keyword>
<comment type="caution">
    <text evidence="1">The sequence shown here is derived from an EMBL/GenBank/DDBJ whole genome shotgun (WGS) entry which is preliminary data.</text>
</comment>
<name>A0A9D3VWM3_9ROSI</name>